<organism evidence="16 17">
    <name type="scientific">Brenthis ino</name>
    <name type="common">lesser marbled fritillary</name>
    <dbReference type="NCBI Taxonomy" id="405034"/>
    <lineage>
        <taxon>Eukaryota</taxon>
        <taxon>Metazoa</taxon>
        <taxon>Ecdysozoa</taxon>
        <taxon>Arthropoda</taxon>
        <taxon>Hexapoda</taxon>
        <taxon>Insecta</taxon>
        <taxon>Pterygota</taxon>
        <taxon>Neoptera</taxon>
        <taxon>Endopterygota</taxon>
        <taxon>Lepidoptera</taxon>
        <taxon>Glossata</taxon>
        <taxon>Ditrysia</taxon>
        <taxon>Papilionoidea</taxon>
        <taxon>Nymphalidae</taxon>
        <taxon>Heliconiinae</taxon>
        <taxon>Argynnini</taxon>
        <taxon>Brenthis</taxon>
    </lineage>
</organism>
<dbReference type="SUPFAM" id="SSF48264">
    <property type="entry name" value="Cytochrome P450"/>
    <property type="match status" value="1"/>
</dbReference>
<evidence type="ECO:0000256" key="6">
    <source>
        <dbReference type="ARBA" id="ARBA00022617"/>
    </source>
</evidence>
<evidence type="ECO:0000256" key="10">
    <source>
        <dbReference type="ARBA" id="ARBA00023002"/>
    </source>
</evidence>
<protein>
    <submittedName>
        <fullName evidence="16">Uncharacterized protein</fullName>
    </submittedName>
</protein>
<comment type="function">
    <text evidence="2">May be involved in the metabolism of insect hormones and in the breakdown of synthetic insecticides.</text>
</comment>
<evidence type="ECO:0000256" key="4">
    <source>
        <dbReference type="ARBA" id="ARBA00004406"/>
    </source>
</evidence>
<dbReference type="PRINTS" id="PR00463">
    <property type="entry name" value="EP450I"/>
</dbReference>
<name>A0A8J9V256_9NEOP</name>
<dbReference type="Proteomes" id="UP000838878">
    <property type="component" value="Chromosome 8"/>
</dbReference>
<dbReference type="InterPro" id="IPR001128">
    <property type="entry name" value="Cyt_P450"/>
</dbReference>
<evidence type="ECO:0000256" key="14">
    <source>
        <dbReference type="PIRSR" id="PIRSR602401-1"/>
    </source>
</evidence>
<keyword evidence="13" id="KW-0472">Membrane</keyword>
<dbReference type="InterPro" id="IPR050196">
    <property type="entry name" value="Cytochrome_P450_Monoox"/>
</dbReference>
<keyword evidence="17" id="KW-1185">Reference proteome</keyword>
<keyword evidence="10" id="KW-0560">Oxidoreductase</keyword>
<sequence length="2359" mass="266837">MDDTQASIKTAEAAAATRKRRSSILKSQRPPRTPFTELEFNVATPTNSPAKSRRVSFSRKTGVAEFVTNEATTTWKNFYEEHNKSLESSANESAANAPCPVIGHIGKRIFDQQFEEVEVVDIGGTLQTNTAIHEFQSSFNNVNLTQQLMAFELDCVGDDKKLAAPVQHFELSNLTDHHSKVFGDDLSMPVMNDMSNPISMNFSNIQPLGKCDDLEEIARDLERPHPHVMCRPFSSKDVSEYIEVDLNMTNVLMRNDDFDMSITDTIQSPKVQAVKQTPHHDTISNETLVDKENIVMNPYVTPKESANFAINEQFDKVLVFDGKKLSVQSERQPIPVVNNEETVQPKVAMNTDAVPKRKTIVLNVNDDLPNFISDNSSLIVNHITNKGEDFKKSVLYNDCDLSITQAVGSKVEKPKRKTIVFEDDMGNISITQAIPAKVIINEEEKRKTVIYENNTAEISITQAVSTNIIKQGIEKTVVYEDDLSFTQVLPGNLVLNKTSQDKTIYYQDAFDISVTKAIPDIIIKSKREPQREENDISNISMTRAISSNIIIDRSKHDSDNNHYDDFKDEDRKQEKTENSNNKNEKRKTIVYDNEAGNISLTQAIPTNILLENKMNIDKIDTNTANESLNITNFEKPSNKRKTIIYDNDQGEISMTQAIPSNIIHVEAKTNNTQLNDYKNSNPENKDNRRNTILYDNEEGNISMTQVIPANIIQALYLKNKVVTAGNADLVNVLKNTTRRKTIIYDNEDGDVSMTQAIPSNIMNQPKSEINEIEDVKNNRRKTIIYVDQDADVSMTQVMPSNIILTQPVKEHLETNDDIENDPNIASGQRKSVIYDNDEGDVSITQSMPSNLILTNAEITKTEMSTNDIDMDISITRPLPTNIFTNEKNDNDMNLTNVNQNNSLRNNLINNSKVFEQSNCGISNISLTKPIPSEIMDIQKEISEKGVVDPRKSLFDAELKEVSVQQDILVYQSIEHNMSRPIIKTDVSFKIEDNQICLNTSKINNTSVKCLNKSNISSVKENYMEEKYDIENKTLTEQKSFSKNNSLVFPKQNKKSILNELLDMSNASLIVDPLDKQLIENPVKMTIEDVKPNENESSNSLFFITRDSENDMKKEDIENEEKIPNNTEIIEVTQKYTHYSDEDEKHELQNELDEPVIVNEEFPKSNRHYEKMLSSDIKKGKILDKSDLKMNRSVLRDIKFIRDADDTKDLLEMLSDFTDGATEERGEKSVAANVRSQVSSPEPRRLSFLPKRQSIALCREELFNNISMAQAALQMSRSYNDSDNIEDTHESPEEIEKYPNKTVRMSTEVVKTLNFEDDESISEASMGTDMKTTPLKKTTVGEITYMKDDKAKVIPTYLKDVSDGIKALMNDLVKPTADIPFEGESLIKKPPSTCSTQIQANIVTSSQIDIGAELHSNPESIENSTPKKSIEAEVADLAKGAITQALRQSIKPMDISMEVEQKPVSEINKSPVSILLQSPTARPSPVIVFDHLNPLNNILITQTDCSKVHGYNPIKMDDSKEDDKVQNDKKKENQNEIERVSTHHQTEKRMSQQKPEVHVGDGVEKINESNSKESNISKPLSIDRSTEGMATEHKDTEINTLIAMKDNKEILETNSSLTLVDDALGQPLDIDMQDFEDCAGQKSSVKIIYKVEEDVQKDFDVTSNDESEMNSNSRKRSYSPTKQDKKMVQPVDVTPKPVSKMQKVSLSPKVPESKTKSPDIKDNKMESPDKNNSSPDKKKSPKKRNSMKQDLTVQQVIVDCYKDASADRNIDRKYLESYKNSTHESLAVETVSNTFESMKSETTFTSSKKAVCKVLSENSDFDQKSDEESSKTLTDFSSAVNVVTMIEMLPFMGGRNCEWETRDDDVWTFLLLRSRLRLTVRLSRPPRRVRPDTPLVALDVTAVHDKEKEPSSSLCVRLAAEAMRYECAQCGCVGAGAGAVPALLRRCAETARLALLWARVMRDARLRLAYHLTGDGDLTFKVANTRLRAVWEVRLRVELVVGDAAQSAWPRAARVRVLPALPAPAPAPRDLQRLLDGVRHDWGHAPTTICTVFIENTEKFVKSLESEVGKQKTDIYPFIANMTLSSICETAMGTQLDEETSGKFRDCVIKQRRDDGNYKNLYVEVMNDSEENFYSIKKKRLAMLDLLLDIEEQGKIDTAGINEEVDTFMFEGNDTTSAALLFTFMLLANHPEVQDKAFEECLNIFGTSKRTATMSDLAEMKYLECCIKESLRLYPPVYFISRTCDDPLNLKNYKCPPGIDCVILIIDLHRRSDQFVEPMRFKPERFMEEPTWHPFAYIPFSAGPRNCIGQRFAMMEMKLVLSAALRKYRLLPVTRPLDINFIADIILRPKDPIYVKFEER</sequence>
<dbReference type="InterPro" id="IPR017972">
    <property type="entry name" value="Cyt_P450_CS"/>
</dbReference>
<dbReference type="GO" id="GO:0020037">
    <property type="term" value="F:heme binding"/>
    <property type="evidence" value="ECO:0007669"/>
    <property type="project" value="InterPro"/>
</dbReference>
<evidence type="ECO:0000256" key="2">
    <source>
        <dbReference type="ARBA" id="ARBA00003690"/>
    </source>
</evidence>
<evidence type="ECO:0000256" key="3">
    <source>
        <dbReference type="ARBA" id="ARBA00004174"/>
    </source>
</evidence>
<keyword evidence="6 14" id="KW-0349">Heme</keyword>
<proteinExistence type="inferred from homology"/>
<keyword evidence="12" id="KW-0503">Monooxygenase</keyword>
<feature type="compositionally biased region" description="Low complexity" evidence="15">
    <location>
        <begin position="1"/>
        <end position="16"/>
    </location>
</feature>
<feature type="compositionally biased region" description="Basic and acidic residues" evidence="15">
    <location>
        <begin position="1710"/>
        <end position="1728"/>
    </location>
</feature>
<dbReference type="PANTHER" id="PTHR24291:SF189">
    <property type="entry name" value="CYTOCHROME P450 4C3-RELATED"/>
    <property type="match status" value="1"/>
</dbReference>
<dbReference type="PROSITE" id="PS00086">
    <property type="entry name" value="CYTOCHROME_P450"/>
    <property type="match status" value="1"/>
</dbReference>
<dbReference type="EMBL" id="OV170228">
    <property type="protein sequence ID" value="CAH0730293.1"/>
    <property type="molecule type" value="Genomic_DNA"/>
</dbReference>
<evidence type="ECO:0000256" key="1">
    <source>
        <dbReference type="ARBA" id="ARBA00001971"/>
    </source>
</evidence>
<evidence type="ECO:0000256" key="15">
    <source>
        <dbReference type="SAM" id="MobiDB-lite"/>
    </source>
</evidence>
<feature type="region of interest" description="Disordered" evidence="15">
    <location>
        <begin position="1"/>
        <end position="34"/>
    </location>
</feature>
<dbReference type="InterPro" id="IPR002401">
    <property type="entry name" value="Cyt_P450_E_grp-I"/>
</dbReference>
<evidence type="ECO:0000256" key="11">
    <source>
        <dbReference type="ARBA" id="ARBA00023004"/>
    </source>
</evidence>
<feature type="region of interest" description="Disordered" evidence="15">
    <location>
        <begin position="550"/>
        <end position="588"/>
    </location>
</feature>
<comment type="cofactor">
    <cofactor evidence="1 14">
        <name>heme</name>
        <dbReference type="ChEBI" id="CHEBI:30413"/>
    </cofactor>
</comment>
<evidence type="ECO:0000256" key="7">
    <source>
        <dbReference type="ARBA" id="ARBA00022723"/>
    </source>
</evidence>
<dbReference type="InterPro" id="IPR036396">
    <property type="entry name" value="Cyt_P450_sf"/>
</dbReference>
<keyword evidence="11 14" id="KW-0408">Iron</keyword>
<gene>
    <name evidence="16" type="ORF">BINO364_LOCUS15289</name>
</gene>
<feature type="region of interest" description="Disordered" evidence="15">
    <location>
        <begin position="1659"/>
        <end position="1750"/>
    </location>
</feature>
<dbReference type="GO" id="GO:0004497">
    <property type="term" value="F:monooxygenase activity"/>
    <property type="evidence" value="ECO:0007669"/>
    <property type="project" value="UniProtKB-KW"/>
</dbReference>
<evidence type="ECO:0000256" key="12">
    <source>
        <dbReference type="ARBA" id="ARBA00023033"/>
    </source>
</evidence>
<keyword evidence="7 14" id="KW-0479">Metal-binding</keyword>
<accession>A0A8J9V256</accession>
<feature type="region of interest" description="Disordered" evidence="15">
    <location>
        <begin position="1510"/>
        <end position="1579"/>
    </location>
</feature>
<dbReference type="PRINTS" id="PR00385">
    <property type="entry name" value="P450"/>
</dbReference>
<dbReference type="GO" id="GO:0005506">
    <property type="term" value="F:iron ion binding"/>
    <property type="evidence" value="ECO:0007669"/>
    <property type="project" value="InterPro"/>
</dbReference>
<feature type="compositionally biased region" description="Basic and acidic residues" evidence="15">
    <location>
        <begin position="1514"/>
        <end position="1570"/>
    </location>
</feature>
<comment type="subcellular location">
    <subcellularLocation>
        <location evidence="4">Endoplasmic reticulum membrane</location>
        <topology evidence="4">Peripheral membrane protein</topology>
    </subcellularLocation>
    <subcellularLocation>
        <location evidence="3">Microsome membrane</location>
        <topology evidence="3">Peripheral membrane protein</topology>
    </subcellularLocation>
</comment>
<evidence type="ECO:0000256" key="9">
    <source>
        <dbReference type="ARBA" id="ARBA00022848"/>
    </source>
</evidence>
<feature type="binding site" description="axial binding residue" evidence="14">
    <location>
        <position position="2306"/>
    </location>
    <ligand>
        <name>heme</name>
        <dbReference type="ChEBI" id="CHEBI:30413"/>
    </ligand>
    <ligandPart>
        <name>Fe</name>
        <dbReference type="ChEBI" id="CHEBI:18248"/>
    </ligandPart>
</feature>
<dbReference type="OrthoDB" id="7490685at2759"/>
<feature type="compositionally biased region" description="Basic and acidic residues" evidence="15">
    <location>
        <begin position="552"/>
        <end position="588"/>
    </location>
</feature>
<evidence type="ECO:0000313" key="16">
    <source>
        <dbReference type="EMBL" id="CAH0730293.1"/>
    </source>
</evidence>
<comment type="similarity">
    <text evidence="5">Belongs to the cytochrome P450 family.</text>
</comment>
<dbReference type="Gene3D" id="1.10.630.10">
    <property type="entry name" value="Cytochrome P450"/>
    <property type="match status" value="1"/>
</dbReference>
<dbReference type="GO" id="GO:0005789">
    <property type="term" value="C:endoplasmic reticulum membrane"/>
    <property type="evidence" value="ECO:0007669"/>
    <property type="project" value="UniProtKB-SubCell"/>
</dbReference>
<reference evidence="16" key="1">
    <citation type="submission" date="2021-12" db="EMBL/GenBank/DDBJ databases">
        <authorList>
            <person name="Martin H S."/>
        </authorList>
    </citation>
    <scope>NUCLEOTIDE SEQUENCE</scope>
</reference>
<evidence type="ECO:0000313" key="17">
    <source>
        <dbReference type="Proteomes" id="UP000838878"/>
    </source>
</evidence>
<dbReference type="PANTHER" id="PTHR24291">
    <property type="entry name" value="CYTOCHROME P450 FAMILY 4"/>
    <property type="match status" value="1"/>
</dbReference>
<dbReference type="GO" id="GO:0016705">
    <property type="term" value="F:oxidoreductase activity, acting on paired donors, with incorporation or reduction of molecular oxygen"/>
    <property type="evidence" value="ECO:0007669"/>
    <property type="project" value="InterPro"/>
</dbReference>
<evidence type="ECO:0000256" key="5">
    <source>
        <dbReference type="ARBA" id="ARBA00010617"/>
    </source>
</evidence>
<feature type="non-terminal residue" evidence="16">
    <location>
        <position position="2359"/>
    </location>
</feature>
<evidence type="ECO:0000256" key="13">
    <source>
        <dbReference type="ARBA" id="ARBA00023136"/>
    </source>
</evidence>
<evidence type="ECO:0000256" key="8">
    <source>
        <dbReference type="ARBA" id="ARBA00022824"/>
    </source>
</evidence>
<keyword evidence="8" id="KW-0256">Endoplasmic reticulum</keyword>
<dbReference type="Pfam" id="PF00067">
    <property type="entry name" value="p450"/>
    <property type="match status" value="1"/>
</dbReference>
<keyword evidence="9" id="KW-0492">Microsome</keyword>